<keyword evidence="1" id="KW-0472">Membrane</keyword>
<sequence length="292" mass="32792">MLTHRCPWCGEKIPTWRYRPKDPISILSDNGKIDTCPSCGKLYKSSSPTLIIIVLVSVAFGGRFIGSLITSPQNAFLKIILSLLWILCLLTALVQTLRLPYCRDYKTSGMKKFFLCSAAVGSLFGSFVILHWIKHGSVLVWVFLTYLAIFLVLDTVVYLHYRSYYKKESRKSFGCPSATVRITWYPHKEGGLVAPKLRIVPGEIFPVCFLNPAQQPISGALCVTLSRLKWSGLHHCCCTIQLVLDDVKTEKLFVPGNTFFLYHEELRIAQGVIEEPAVCHEKTTPSSIKATS</sequence>
<protein>
    <submittedName>
        <fullName evidence="2">Uncharacterized protein</fullName>
    </submittedName>
</protein>
<organism evidence="2 3">
    <name type="scientific">Candidatus Egerieicola pullicola</name>
    <dbReference type="NCBI Taxonomy" id="2840775"/>
    <lineage>
        <taxon>Bacteria</taxon>
        <taxon>Bacillati</taxon>
        <taxon>Bacillota</taxon>
        <taxon>Clostridia</taxon>
        <taxon>Eubacteriales</taxon>
        <taxon>Oscillospiraceae</taxon>
        <taxon>Oscillospiraceae incertae sedis</taxon>
        <taxon>Candidatus Egerieicola</taxon>
    </lineage>
</organism>
<comment type="caution">
    <text evidence="2">The sequence shown here is derived from an EMBL/GenBank/DDBJ whole genome shotgun (WGS) entry which is preliminary data.</text>
</comment>
<evidence type="ECO:0000313" key="2">
    <source>
        <dbReference type="EMBL" id="HIR41188.1"/>
    </source>
</evidence>
<accession>A0A9D1AIX5</accession>
<reference evidence="2" key="1">
    <citation type="submission" date="2020-10" db="EMBL/GenBank/DDBJ databases">
        <authorList>
            <person name="Gilroy R."/>
        </authorList>
    </citation>
    <scope>NUCLEOTIDE SEQUENCE</scope>
    <source>
        <strain evidence="2">CHK184-25365</strain>
    </source>
</reference>
<keyword evidence="1" id="KW-1133">Transmembrane helix</keyword>
<name>A0A9D1AIX5_9FIRM</name>
<feature type="transmembrane region" description="Helical" evidence="1">
    <location>
        <begin position="50"/>
        <end position="69"/>
    </location>
</feature>
<dbReference type="Proteomes" id="UP000886749">
    <property type="component" value="Unassembled WGS sequence"/>
</dbReference>
<evidence type="ECO:0000256" key="1">
    <source>
        <dbReference type="SAM" id="Phobius"/>
    </source>
</evidence>
<dbReference type="EMBL" id="DVGY01000113">
    <property type="protein sequence ID" value="HIR41188.1"/>
    <property type="molecule type" value="Genomic_DNA"/>
</dbReference>
<reference evidence="2" key="2">
    <citation type="journal article" date="2021" name="PeerJ">
        <title>Extensive microbial diversity within the chicken gut microbiome revealed by metagenomics and culture.</title>
        <authorList>
            <person name="Gilroy R."/>
            <person name="Ravi A."/>
            <person name="Getino M."/>
            <person name="Pursley I."/>
            <person name="Horton D.L."/>
            <person name="Alikhan N.F."/>
            <person name="Baker D."/>
            <person name="Gharbi K."/>
            <person name="Hall N."/>
            <person name="Watson M."/>
            <person name="Adriaenssens E.M."/>
            <person name="Foster-Nyarko E."/>
            <person name="Jarju S."/>
            <person name="Secka A."/>
            <person name="Antonio M."/>
            <person name="Oren A."/>
            <person name="Chaudhuri R.R."/>
            <person name="La Ragione R."/>
            <person name="Hildebrand F."/>
            <person name="Pallen M.J."/>
        </authorList>
    </citation>
    <scope>NUCLEOTIDE SEQUENCE</scope>
    <source>
        <strain evidence="2">CHK184-25365</strain>
    </source>
</reference>
<dbReference type="AlphaFoldDB" id="A0A9D1AIX5"/>
<evidence type="ECO:0000313" key="3">
    <source>
        <dbReference type="Proteomes" id="UP000886749"/>
    </source>
</evidence>
<gene>
    <name evidence="2" type="ORF">IAB36_05115</name>
</gene>
<keyword evidence="1" id="KW-0812">Transmembrane</keyword>
<feature type="transmembrane region" description="Helical" evidence="1">
    <location>
        <begin position="113"/>
        <end position="133"/>
    </location>
</feature>
<proteinExistence type="predicted"/>
<feature type="transmembrane region" description="Helical" evidence="1">
    <location>
        <begin position="75"/>
        <end position="101"/>
    </location>
</feature>
<feature type="transmembrane region" description="Helical" evidence="1">
    <location>
        <begin position="139"/>
        <end position="161"/>
    </location>
</feature>